<sequence>MSSALLASSPVSSLLVFLMRPWLLSLLLSIFRVSKILLTFFLYSSSVPMPAADTITLFSILDFSENSLLTLAMRACVWSFGLLPLTLLIHDTVGPQDAFPLTSFSSVLKSWIKMSFAAHFVSSSTILRCNS</sequence>
<dbReference type="AlphaFoldDB" id="A0A3M7RUR2"/>
<keyword evidence="1" id="KW-1133">Transmembrane helix</keyword>
<keyword evidence="1" id="KW-0472">Membrane</keyword>
<protein>
    <submittedName>
        <fullName evidence="2">Uncharacterized protein</fullName>
    </submittedName>
</protein>
<evidence type="ECO:0000313" key="3">
    <source>
        <dbReference type="Proteomes" id="UP000276133"/>
    </source>
</evidence>
<accession>A0A3M7RUR2</accession>
<dbReference type="Proteomes" id="UP000276133">
    <property type="component" value="Unassembled WGS sequence"/>
</dbReference>
<organism evidence="2 3">
    <name type="scientific">Brachionus plicatilis</name>
    <name type="common">Marine rotifer</name>
    <name type="synonym">Brachionus muelleri</name>
    <dbReference type="NCBI Taxonomy" id="10195"/>
    <lineage>
        <taxon>Eukaryota</taxon>
        <taxon>Metazoa</taxon>
        <taxon>Spiralia</taxon>
        <taxon>Gnathifera</taxon>
        <taxon>Rotifera</taxon>
        <taxon>Eurotatoria</taxon>
        <taxon>Monogononta</taxon>
        <taxon>Pseudotrocha</taxon>
        <taxon>Ploima</taxon>
        <taxon>Brachionidae</taxon>
        <taxon>Brachionus</taxon>
    </lineage>
</organism>
<evidence type="ECO:0000256" key="1">
    <source>
        <dbReference type="SAM" id="Phobius"/>
    </source>
</evidence>
<comment type="caution">
    <text evidence="2">The sequence shown here is derived from an EMBL/GenBank/DDBJ whole genome shotgun (WGS) entry which is preliminary data.</text>
</comment>
<evidence type="ECO:0000313" key="2">
    <source>
        <dbReference type="EMBL" id="RNA27170.1"/>
    </source>
</evidence>
<reference evidence="2 3" key="1">
    <citation type="journal article" date="2018" name="Sci. Rep.">
        <title>Genomic signatures of local adaptation to the degree of environmental predictability in rotifers.</title>
        <authorList>
            <person name="Franch-Gras L."/>
            <person name="Hahn C."/>
            <person name="Garcia-Roger E.M."/>
            <person name="Carmona M.J."/>
            <person name="Serra M."/>
            <person name="Gomez A."/>
        </authorList>
    </citation>
    <scope>NUCLEOTIDE SEQUENCE [LARGE SCALE GENOMIC DNA]</scope>
    <source>
        <strain evidence="2">HYR1</strain>
    </source>
</reference>
<dbReference type="EMBL" id="REGN01002585">
    <property type="protein sequence ID" value="RNA27170.1"/>
    <property type="molecule type" value="Genomic_DNA"/>
</dbReference>
<name>A0A3M7RUR2_BRAPC</name>
<gene>
    <name evidence="2" type="ORF">BpHYR1_026664</name>
</gene>
<feature type="transmembrane region" description="Helical" evidence="1">
    <location>
        <begin position="12"/>
        <end position="33"/>
    </location>
</feature>
<proteinExistence type="predicted"/>
<keyword evidence="3" id="KW-1185">Reference proteome</keyword>
<keyword evidence="1" id="KW-0812">Transmembrane</keyword>